<dbReference type="InterPro" id="IPR004345">
    <property type="entry name" value="TB2_DP1_HVA22"/>
</dbReference>
<reference evidence="2 3" key="1">
    <citation type="journal article" date="2023" name="Hortic Res">
        <title>Pangenome of water caltrop reveals structural variations and asymmetric subgenome divergence after allopolyploidization.</title>
        <authorList>
            <person name="Zhang X."/>
            <person name="Chen Y."/>
            <person name="Wang L."/>
            <person name="Yuan Y."/>
            <person name="Fang M."/>
            <person name="Shi L."/>
            <person name="Lu R."/>
            <person name="Comes H.P."/>
            <person name="Ma Y."/>
            <person name="Chen Y."/>
            <person name="Huang G."/>
            <person name="Zhou Y."/>
            <person name="Zheng Z."/>
            <person name="Qiu Y."/>
        </authorList>
    </citation>
    <scope>NUCLEOTIDE SEQUENCE [LARGE SCALE GENOMIC DNA]</scope>
    <source>
        <strain evidence="2">F231</strain>
    </source>
</reference>
<evidence type="ECO:0008006" key="4">
    <source>
        <dbReference type="Google" id="ProtNLM"/>
    </source>
</evidence>
<accession>A0AAN7LTX1</accession>
<evidence type="ECO:0000313" key="3">
    <source>
        <dbReference type="Proteomes" id="UP001346149"/>
    </source>
</evidence>
<feature type="compositionally biased region" description="Low complexity" evidence="1">
    <location>
        <begin position="425"/>
        <end position="441"/>
    </location>
</feature>
<feature type="region of interest" description="Disordered" evidence="1">
    <location>
        <begin position="390"/>
        <end position="453"/>
    </location>
</feature>
<dbReference type="Proteomes" id="UP001346149">
    <property type="component" value="Unassembled WGS sequence"/>
</dbReference>
<dbReference type="PANTHER" id="PTHR12300">
    <property type="entry name" value="HVA22-LIKE PROTEINS"/>
    <property type="match status" value="1"/>
</dbReference>
<sequence>MKFPLPNFLSKSTTNDIETSAVSPSLWPWPYYCSQPRTLSFRSLAGDTRRFFRTTNTANSDDDEDLETVADSTIPDEVDEDDDSAIIEMAVLGLRSSERLFFEPGETSSILEVSKKDCEAREVISYPSTSTAHQFSHHHHHDYTSSPMSSSSPLSLYTCASSRSSSLSLSTPSGGGDCNCSSSNPSSLSCGIAEEFEIRKTNRFEACEVLRIGCSSGSLVSTLTEAICTWVEETHPCLCASRMVEDLLTRFLSILLGYAYPSFQCFKALEGNRASGSELRFWCQYWIIMALLNILERVADVIISWLPMYGELKLAFIIYLWYPKTKGTGYIYETVLRPLVTNHETDLEKKLPEWRAKAWDLGIYYWQNCSDLGQSAIFQALEYIADQSGKSSKSMGKRSSKKISSPPPPPNDTPTFYKPGKNMKQSQTSDSSSAPSHQAASETPKFNTVQAKPDARTEYVQIINGQKEKVNELGRTTGFDVPWSHSTKNKLYLPRISFRRSRA</sequence>
<protein>
    <recommendedName>
        <fullName evidence="4">HVA22-like protein</fullName>
    </recommendedName>
</protein>
<evidence type="ECO:0000313" key="2">
    <source>
        <dbReference type="EMBL" id="KAK4792267.1"/>
    </source>
</evidence>
<evidence type="ECO:0000256" key="1">
    <source>
        <dbReference type="SAM" id="MobiDB-lite"/>
    </source>
</evidence>
<dbReference type="EMBL" id="JAXQNO010000008">
    <property type="protein sequence ID" value="KAK4792267.1"/>
    <property type="molecule type" value="Genomic_DNA"/>
</dbReference>
<name>A0AAN7LTX1_TRANT</name>
<comment type="caution">
    <text evidence="2">The sequence shown here is derived from an EMBL/GenBank/DDBJ whole genome shotgun (WGS) entry which is preliminary data.</text>
</comment>
<keyword evidence="3" id="KW-1185">Reference proteome</keyword>
<dbReference type="AlphaFoldDB" id="A0AAN7LTX1"/>
<proteinExistence type="predicted"/>
<organism evidence="2 3">
    <name type="scientific">Trapa natans</name>
    <name type="common">Water chestnut</name>
    <dbReference type="NCBI Taxonomy" id="22666"/>
    <lineage>
        <taxon>Eukaryota</taxon>
        <taxon>Viridiplantae</taxon>
        <taxon>Streptophyta</taxon>
        <taxon>Embryophyta</taxon>
        <taxon>Tracheophyta</taxon>
        <taxon>Spermatophyta</taxon>
        <taxon>Magnoliopsida</taxon>
        <taxon>eudicotyledons</taxon>
        <taxon>Gunneridae</taxon>
        <taxon>Pentapetalae</taxon>
        <taxon>rosids</taxon>
        <taxon>malvids</taxon>
        <taxon>Myrtales</taxon>
        <taxon>Lythraceae</taxon>
        <taxon>Trapa</taxon>
    </lineage>
</organism>
<dbReference type="Pfam" id="PF03134">
    <property type="entry name" value="TB2_DP1_HVA22"/>
    <property type="match status" value="1"/>
</dbReference>
<dbReference type="PANTHER" id="PTHR12300:SF162">
    <property type="entry name" value="HVA22-LIKE PROTEIN J"/>
    <property type="match status" value="1"/>
</dbReference>
<gene>
    <name evidence="2" type="ORF">SAY86_022702</name>
</gene>